<evidence type="ECO:0000256" key="11">
    <source>
        <dbReference type="RuleBase" id="RU004208"/>
    </source>
</evidence>
<dbReference type="GO" id="GO:0034976">
    <property type="term" value="P:response to endoplasmic reticulum stress"/>
    <property type="evidence" value="ECO:0007669"/>
    <property type="project" value="TreeGrafter"/>
</dbReference>
<evidence type="ECO:0000259" key="14">
    <source>
        <dbReference type="PROSITE" id="PS51352"/>
    </source>
</evidence>
<comment type="similarity">
    <text evidence="3 11">Belongs to the protein disulfide isomerase family.</text>
</comment>
<evidence type="ECO:0000256" key="6">
    <source>
        <dbReference type="ARBA" id="ARBA00022737"/>
    </source>
</evidence>
<reference evidence="15 16" key="1">
    <citation type="journal article" date="2010" name="Nature">
        <title>The Ectocarpus genome and the independent evolution of multicellularity in brown algae.</title>
        <authorList>
            <person name="Cock J.M."/>
            <person name="Sterck L."/>
            <person name="Rouze P."/>
            <person name="Scornet D."/>
            <person name="Allen A.E."/>
            <person name="Amoutzias G."/>
            <person name="Anthouard V."/>
            <person name="Artiguenave F."/>
            <person name="Aury J.M."/>
            <person name="Badger J.H."/>
            <person name="Beszteri B."/>
            <person name="Billiau K."/>
            <person name="Bonnet E."/>
            <person name="Bothwell J.H."/>
            <person name="Bowler C."/>
            <person name="Boyen C."/>
            <person name="Brownlee C."/>
            <person name="Carrano C.J."/>
            <person name="Charrier B."/>
            <person name="Cho G.Y."/>
            <person name="Coelho S.M."/>
            <person name="Collen J."/>
            <person name="Corre E."/>
            <person name="Da Silva C."/>
            <person name="Delage L."/>
            <person name="Delaroque N."/>
            <person name="Dittami S.M."/>
            <person name="Doulbeau S."/>
            <person name="Elias M."/>
            <person name="Farnham G."/>
            <person name="Gachon C.M."/>
            <person name="Gschloessl B."/>
            <person name="Heesch S."/>
            <person name="Jabbari K."/>
            <person name="Jubin C."/>
            <person name="Kawai H."/>
            <person name="Kimura K."/>
            <person name="Kloareg B."/>
            <person name="Kupper F.C."/>
            <person name="Lang D."/>
            <person name="Le Bail A."/>
            <person name="Leblanc C."/>
            <person name="Lerouge P."/>
            <person name="Lohr M."/>
            <person name="Lopez P.J."/>
            <person name="Martens C."/>
            <person name="Maumus F."/>
            <person name="Michel G."/>
            <person name="Miranda-Saavedra D."/>
            <person name="Morales J."/>
            <person name="Moreau H."/>
            <person name="Motomura T."/>
            <person name="Nagasato C."/>
            <person name="Napoli C.A."/>
            <person name="Nelson D.R."/>
            <person name="Nyvall-Collen P."/>
            <person name="Peters A.F."/>
            <person name="Pommier C."/>
            <person name="Potin P."/>
            <person name="Poulain J."/>
            <person name="Quesneville H."/>
            <person name="Read B."/>
            <person name="Rensing S.A."/>
            <person name="Ritter A."/>
            <person name="Rousvoal S."/>
            <person name="Samanta M."/>
            <person name="Samson G."/>
            <person name="Schroeder D.C."/>
            <person name="Segurens B."/>
            <person name="Strittmatter M."/>
            <person name="Tonon T."/>
            <person name="Tregear J.W."/>
            <person name="Valentin K."/>
            <person name="von Dassow P."/>
            <person name="Yamagishi T."/>
            <person name="Van de Peer Y."/>
            <person name="Wincker P."/>
        </authorList>
    </citation>
    <scope>NUCLEOTIDE SEQUENCE [LARGE SCALE GENOMIC DNA]</scope>
    <source>
        <strain evidence="16">Ec32 / CCAP1310/4</strain>
    </source>
</reference>
<feature type="region of interest" description="Disordered" evidence="12">
    <location>
        <begin position="143"/>
        <end position="169"/>
    </location>
</feature>
<dbReference type="InterPro" id="IPR036249">
    <property type="entry name" value="Thioredoxin-like_sf"/>
</dbReference>
<dbReference type="Gene3D" id="3.40.30.10">
    <property type="entry name" value="Glutaredoxin"/>
    <property type="match status" value="2"/>
</dbReference>
<evidence type="ECO:0000256" key="5">
    <source>
        <dbReference type="ARBA" id="ARBA00022729"/>
    </source>
</evidence>
<proteinExistence type="inferred from homology"/>
<dbReference type="PROSITE" id="PS51352">
    <property type="entry name" value="THIOREDOXIN_2"/>
    <property type="match status" value="2"/>
</dbReference>
<keyword evidence="16" id="KW-1185">Reference proteome</keyword>
<dbReference type="Proteomes" id="UP000002630">
    <property type="component" value="Linkage Group LG11"/>
</dbReference>
<evidence type="ECO:0000256" key="13">
    <source>
        <dbReference type="SAM" id="SignalP"/>
    </source>
</evidence>
<evidence type="ECO:0000256" key="4">
    <source>
        <dbReference type="ARBA" id="ARBA00012723"/>
    </source>
</evidence>
<evidence type="ECO:0000256" key="10">
    <source>
        <dbReference type="ARBA" id="ARBA00023284"/>
    </source>
</evidence>
<dbReference type="PANTHER" id="PTHR18929">
    <property type="entry name" value="PROTEIN DISULFIDE ISOMERASE"/>
    <property type="match status" value="1"/>
</dbReference>
<evidence type="ECO:0000256" key="1">
    <source>
        <dbReference type="ARBA" id="ARBA00001182"/>
    </source>
</evidence>
<feature type="chain" id="PRO_5003117145" description="protein disulfide-isomerase" evidence="13">
    <location>
        <begin position="28"/>
        <end position="294"/>
    </location>
</feature>
<feature type="compositionally biased region" description="Pro residues" evidence="12">
    <location>
        <begin position="148"/>
        <end position="165"/>
    </location>
</feature>
<dbReference type="GO" id="GO:0003756">
    <property type="term" value="F:protein disulfide isomerase activity"/>
    <property type="evidence" value="ECO:0007669"/>
    <property type="project" value="UniProtKB-EC"/>
</dbReference>
<dbReference type="OrthoDB" id="427280at2759"/>
<dbReference type="PANTHER" id="PTHR18929:SF132">
    <property type="entry name" value="PROTEIN DISULFIDE-ISOMERASE A3"/>
    <property type="match status" value="1"/>
</dbReference>
<comment type="subcellular location">
    <subcellularLocation>
        <location evidence="2">Endoplasmic reticulum lumen</location>
    </subcellularLocation>
</comment>
<accession>D8LG24</accession>
<dbReference type="STRING" id="2880.D8LG24"/>
<feature type="signal peptide" evidence="13">
    <location>
        <begin position="1"/>
        <end position="27"/>
    </location>
</feature>
<dbReference type="PRINTS" id="PR00421">
    <property type="entry name" value="THIOREDOXIN"/>
</dbReference>
<dbReference type="FunFam" id="3.40.30.10:FF:000107">
    <property type="entry name" value="Protein disulfide-isomerase 5-2"/>
    <property type="match status" value="1"/>
</dbReference>
<dbReference type="NCBIfam" id="TIGR01126">
    <property type="entry name" value="pdi_dom"/>
    <property type="match status" value="1"/>
</dbReference>
<dbReference type="OMA" id="WTELAKG"/>
<evidence type="ECO:0000256" key="12">
    <source>
        <dbReference type="SAM" id="MobiDB-lite"/>
    </source>
</evidence>
<dbReference type="EMBL" id="FN649736">
    <property type="protein sequence ID" value="CBN78923.1"/>
    <property type="molecule type" value="Genomic_DNA"/>
</dbReference>
<feature type="domain" description="Thioredoxin" evidence="14">
    <location>
        <begin position="153"/>
        <end position="278"/>
    </location>
</feature>
<dbReference type="AlphaFoldDB" id="D8LG24"/>
<evidence type="ECO:0000256" key="7">
    <source>
        <dbReference type="ARBA" id="ARBA00022824"/>
    </source>
</evidence>
<sequence>MKFSALTRAAAFAAPVLLLSLREVAQAADAVFEDGVMVLTGDTIEQAIKDHSHLVVEFYAPWCGHCKKLAPALSEAATKMKEVDEKVVFAKMDCTADGNKEFKEKMGIKGFPSFRMFEGTLESAKEHKPPRVMPQLMDYFKAIKDGVEPPPPPPAPKRPPAPPLVEPEDSEVTVLTKANFQEFVAGEFAVVEFYAPWCGHCKKLFPEYTKASKELKEIDPTIKLGKLDMDDPKTKAVGSKFGVKGFPTLKIFRNGKPEDYTGPRDAQGIVKFLTNLKKSMASKEEEAVPVKEEL</sequence>
<keyword evidence="7" id="KW-0256">Endoplasmic reticulum</keyword>
<dbReference type="Pfam" id="PF00085">
    <property type="entry name" value="Thioredoxin"/>
    <property type="match status" value="2"/>
</dbReference>
<evidence type="ECO:0000313" key="15">
    <source>
        <dbReference type="EMBL" id="CBN78923.1"/>
    </source>
</evidence>
<gene>
    <name evidence="15" type="primary">Pdi5</name>
    <name evidence="15" type="ORF">Esi0155_0059</name>
</gene>
<comment type="catalytic activity">
    <reaction evidence="1">
        <text>Catalyzes the rearrangement of -S-S- bonds in proteins.</text>
        <dbReference type="EC" id="5.3.4.1"/>
    </reaction>
</comment>
<dbReference type="SUPFAM" id="SSF52833">
    <property type="entry name" value="Thioredoxin-like"/>
    <property type="match status" value="2"/>
</dbReference>
<keyword evidence="9" id="KW-0413">Isomerase</keyword>
<evidence type="ECO:0000256" key="3">
    <source>
        <dbReference type="ARBA" id="ARBA00006347"/>
    </source>
</evidence>
<dbReference type="PROSITE" id="PS00194">
    <property type="entry name" value="THIOREDOXIN_1"/>
    <property type="match status" value="2"/>
</dbReference>
<protein>
    <recommendedName>
        <fullName evidence="4">protein disulfide-isomerase</fullName>
        <ecNumber evidence="4">5.3.4.1</ecNumber>
    </recommendedName>
</protein>
<keyword evidence="5 13" id="KW-0732">Signal</keyword>
<dbReference type="EMBL" id="FN648104">
    <property type="protein sequence ID" value="CBN78923.1"/>
    <property type="molecule type" value="Genomic_DNA"/>
</dbReference>
<dbReference type="InParanoid" id="D8LG24"/>
<dbReference type="InterPro" id="IPR005788">
    <property type="entry name" value="PDI_thioredoxin-like_dom"/>
</dbReference>
<dbReference type="GO" id="GO:0006457">
    <property type="term" value="P:protein folding"/>
    <property type="evidence" value="ECO:0007669"/>
    <property type="project" value="TreeGrafter"/>
</dbReference>
<feature type="domain" description="Thioredoxin" evidence="14">
    <location>
        <begin position="19"/>
        <end position="145"/>
    </location>
</feature>
<evidence type="ECO:0000256" key="2">
    <source>
        <dbReference type="ARBA" id="ARBA00004319"/>
    </source>
</evidence>
<name>D8LG24_ECTSI</name>
<dbReference type="InterPro" id="IPR017937">
    <property type="entry name" value="Thioredoxin_CS"/>
</dbReference>
<keyword evidence="10" id="KW-0676">Redox-active center</keyword>
<keyword evidence="6" id="KW-0677">Repeat</keyword>
<dbReference type="InterPro" id="IPR013766">
    <property type="entry name" value="Thioredoxin_domain"/>
</dbReference>
<keyword evidence="8" id="KW-1015">Disulfide bond</keyword>
<evidence type="ECO:0000256" key="8">
    <source>
        <dbReference type="ARBA" id="ARBA00023157"/>
    </source>
</evidence>
<dbReference type="EC" id="5.3.4.1" evidence="4"/>
<organism evidence="15 16">
    <name type="scientific">Ectocarpus siliculosus</name>
    <name type="common">Brown alga</name>
    <name type="synonym">Conferva siliculosa</name>
    <dbReference type="NCBI Taxonomy" id="2880"/>
    <lineage>
        <taxon>Eukaryota</taxon>
        <taxon>Sar</taxon>
        <taxon>Stramenopiles</taxon>
        <taxon>Ochrophyta</taxon>
        <taxon>PX clade</taxon>
        <taxon>Phaeophyceae</taxon>
        <taxon>Ectocarpales</taxon>
        <taxon>Ectocarpaceae</taxon>
        <taxon>Ectocarpus</taxon>
    </lineage>
</organism>
<dbReference type="CDD" id="cd02961">
    <property type="entry name" value="PDI_a_family"/>
    <property type="match status" value="1"/>
</dbReference>
<evidence type="ECO:0000256" key="9">
    <source>
        <dbReference type="ARBA" id="ARBA00023235"/>
    </source>
</evidence>
<dbReference type="eggNOG" id="KOG0190">
    <property type="taxonomic scope" value="Eukaryota"/>
</dbReference>
<evidence type="ECO:0000313" key="16">
    <source>
        <dbReference type="Proteomes" id="UP000002630"/>
    </source>
</evidence>
<dbReference type="GO" id="GO:0005788">
    <property type="term" value="C:endoplasmic reticulum lumen"/>
    <property type="evidence" value="ECO:0007669"/>
    <property type="project" value="UniProtKB-SubCell"/>
</dbReference>